<dbReference type="GO" id="GO:0016301">
    <property type="term" value="F:kinase activity"/>
    <property type="evidence" value="ECO:0007669"/>
    <property type="project" value="UniProtKB-KW"/>
</dbReference>
<feature type="domain" description="Carbohydrate kinase PfkB" evidence="4">
    <location>
        <begin position="1"/>
        <end position="292"/>
    </location>
</feature>
<keyword evidence="6" id="KW-1185">Reference proteome</keyword>
<evidence type="ECO:0000313" key="6">
    <source>
        <dbReference type="Proteomes" id="UP001315278"/>
    </source>
</evidence>
<dbReference type="RefSeq" id="WP_212494830.1">
    <property type="nucleotide sequence ID" value="NZ_JAFCJH010000054.1"/>
</dbReference>
<gene>
    <name evidence="5" type="ORF">JQ615_34230</name>
</gene>
<name>A0ABS5FUM3_9BRAD</name>
<dbReference type="PROSITE" id="PS00584">
    <property type="entry name" value="PFKB_KINASES_2"/>
    <property type="match status" value="1"/>
</dbReference>
<sequence>MKRVACIGECMVELRERVDSTMTRSYGGDTLNTAIYLARLGVSVDYVTALGDDVWSDEMLSAWQSEGVGINLVVRLPRRLPGLYVIRTDEKGERRFYYWRDSAPARQLFSLPQTEALCASLASYDLVYFSGITLSLYDDGGRERLFESIARCRKSGGRIAFDTNFRPQSWQDRSAAQSVYRRTFSNVDTLLASREDLELLFDSTGTMEFEACQSVGERILKLDGPACRVLGDGVDAIVTAPSVAAVDTTAAGDSFAAAYLAARLADCPVEDAARAGHRLAGQVVRHPGAVIPRSAMPEELKVDLPRSSRETHS</sequence>
<keyword evidence="3 5" id="KW-0418">Kinase</keyword>
<organism evidence="5 6">
    <name type="scientific">Bradyrhizobium jicamae</name>
    <dbReference type="NCBI Taxonomy" id="280332"/>
    <lineage>
        <taxon>Bacteria</taxon>
        <taxon>Pseudomonadati</taxon>
        <taxon>Pseudomonadota</taxon>
        <taxon>Alphaproteobacteria</taxon>
        <taxon>Hyphomicrobiales</taxon>
        <taxon>Nitrobacteraceae</taxon>
        <taxon>Bradyrhizobium</taxon>
    </lineage>
</organism>
<dbReference type="SUPFAM" id="SSF53613">
    <property type="entry name" value="Ribokinase-like"/>
    <property type="match status" value="1"/>
</dbReference>
<dbReference type="InterPro" id="IPR002173">
    <property type="entry name" value="Carboh/pur_kinase_PfkB_CS"/>
</dbReference>
<proteinExistence type="inferred from homology"/>
<comment type="similarity">
    <text evidence="1">Belongs to the carbohydrate kinase PfkB family.</text>
</comment>
<dbReference type="Proteomes" id="UP001315278">
    <property type="component" value="Unassembled WGS sequence"/>
</dbReference>
<dbReference type="PANTHER" id="PTHR43085:SF15">
    <property type="entry name" value="2-DEHYDRO-3-DEOXYGLUCONOKINASE"/>
    <property type="match status" value="1"/>
</dbReference>
<dbReference type="PANTHER" id="PTHR43085">
    <property type="entry name" value="HEXOKINASE FAMILY MEMBER"/>
    <property type="match status" value="1"/>
</dbReference>
<accession>A0ABS5FUM3</accession>
<dbReference type="CDD" id="cd01166">
    <property type="entry name" value="KdgK"/>
    <property type="match status" value="1"/>
</dbReference>
<keyword evidence="2" id="KW-0808">Transferase</keyword>
<comment type="caution">
    <text evidence="5">The sequence shown here is derived from an EMBL/GenBank/DDBJ whole genome shotgun (WGS) entry which is preliminary data.</text>
</comment>
<dbReference type="Pfam" id="PF00294">
    <property type="entry name" value="PfkB"/>
    <property type="match status" value="1"/>
</dbReference>
<protein>
    <submittedName>
        <fullName evidence="5">Sugar kinase</fullName>
    </submittedName>
</protein>
<reference evidence="6" key="1">
    <citation type="journal article" date="2021" name="ISME J.">
        <title>Evolutionary origin and ecological implication of a unique nif island in free-living Bradyrhizobium lineages.</title>
        <authorList>
            <person name="Tao J."/>
        </authorList>
    </citation>
    <scope>NUCLEOTIDE SEQUENCE [LARGE SCALE GENOMIC DNA]</scope>
    <source>
        <strain evidence="6">SZCCT0434</strain>
    </source>
</reference>
<dbReference type="EMBL" id="JAFCJH010000054">
    <property type="protein sequence ID" value="MBR0800438.1"/>
    <property type="molecule type" value="Genomic_DNA"/>
</dbReference>
<evidence type="ECO:0000259" key="4">
    <source>
        <dbReference type="Pfam" id="PF00294"/>
    </source>
</evidence>
<dbReference type="Gene3D" id="3.40.1190.20">
    <property type="match status" value="1"/>
</dbReference>
<evidence type="ECO:0000256" key="2">
    <source>
        <dbReference type="ARBA" id="ARBA00022679"/>
    </source>
</evidence>
<evidence type="ECO:0000313" key="5">
    <source>
        <dbReference type="EMBL" id="MBR0800438.1"/>
    </source>
</evidence>
<dbReference type="InterPro" id="IPR011611">
    <property type="entry name" value="PfkB_dom"/>
</dbReference>
<dbReference type="InterPro" id="IPR050306">
    <property type="entry name" value="PfkB_Carbo_kinase"/>
</dbReference>
<dbReference type="InterPro" id="IPR029056">
    <property type="entry name" value="Ribokinase-like"/>
</dbReference>
<evidence type="ECO:0000256" key="1">
    <source>
        <dbReference type="ARBA" id="ARBA00010688"/>
    </source>
</evidence>
<evidence type="ECO:0000256" key="3">
    <source>
        <dbReference type="ARBA" id="ARBA00022777"/>
    </source>
</evidence>